<keyword evidence="2 4" id="KW-0479">Metal-binding</keyword>
<dbReference type="PATRIC" id="fig|1317124.6.peg.658"/>
<feature type="chain" id="PRO_5001797720" description="Cytochrome c domain-containing protein" evidence="5">
    <location>
        <begin position="24"/>
        <end position="90"/>
    </location>
</feature>
<gene>
    <name evidence="7" type="ORF">DW2_03274</name>
</gene>
<proteinExistence type="predicted"/>
<dbReference type="Proteomes" id="UP000028607">
    <property type="component" value="Unassembled WGS sequence"/>
</dbReference>
<dbReference type="EMBL" id="AQRC01000002">
    <property type="protein sequence ID" value="KFE36297.1"/>
    <property type="molecule type" value="Genomic_DNA"/>
</dbReference>
<organism evidence="7 8">
    <name type="scientific">Thioclava atlantica</name>
    <dbReference type="NCBI Taxonomy" id="1317124"/>
    <lineage>
        <taxon>Bacteria</taxon>
        <taxon>Pseudomonadati</taxon>
        <taxon>Pseudomonadota</taxon>
        <taxon>Alphaproteobacteria</taxon>
        <taxon>Rhodobacterales</taxon>
        <taxon>Paracoccaceae</taxon>
        <taxon>Thioclava</taxon>
    </lineage>
</organism>
<dbReference type="SUPFAM" id="SSF46626">
    <property type="entry name" value="Cytochrome c"/>
    <property type="match status" value="1"/>
</dbReference>
<reference evidence="8" key="1">
    <citation type="submission" date="2013-04" db="EMBL/GenBank/DDBJ databases">
        <title>Thioclava sp. 13D2W-2 Genome Sequencing.</title>
        <authorList>
            <person name="Lai Q."/>
            <person name="Li G."/>
            <person name="Shao Z."/>
        </authorList>
    </citation>
    <scope>NUCLEOTIDE SEQUENCE [LARGE SCALE GENOMIC DNA]</scope>
    <source>
        <strain evidence="8">13D2W-2</strain>
    </source>
</reference>
<evidence type="ECO:0000259" key="6">
    <source>
        <dbReference type="PROSITE" id="PS51007"/>
    </source>
</evidence>
<dbReference type="InterPro" id="IPR036909">
    <property type="entry name" value="Cyt_c-like_dom_sf"/>
</dbReference>
<evidence type="ECO:0000256" key="5">
    <source>
        <dbReference type="SAM" id="SignalP"/>
    </source>
</evidence>
<evidence type="ECO:0000313" key="8">
    <source>
        <dbReference type="Proteomes" id="UP000028607"/>
    </source>
</evidence>
<dbReference type="RefSeq" id="WP_038143798.1">
    <property type="nucleotide sequence ID" value="NZ_AQRC01000002.1"/>
</dbReference>
<keyword evidence="5" id="KW-0732">Signal</keyword>
<dbReference type="STRING" id="1317124.DW2_03274"/>
<evidence type="ECO:0000313" key="7">
    <source>
        <dbReference type="EMBL" id="KFE36297.1"/>
    </source>
</evidence>
<evidence type="ECO:0000256" key="3">
    <source>
        <dbReference type="ARBA" id="ARBA00023004"/>
    </source>
</evidence>
<evidence type="ECO:0000256" key="4">
    <source>
        <dbReference type="PROSITE-ProRule" id="PRU00433"/>
    </source>
</evidence>
<accession>A0A085U000</accession>
<dbReference type="PROSITE" id="PS51007">
    <property type="entry name" value="CYTC"/>
    <property type="match status" value="1"/>
</dbReference>
<evidence type="ECO:0000256" key="2">
    <source>
        <dbReference type="ARBA" id="ARBA00022723"/>
    </source>
</evidence>
<dbReference type="GO" id="GO:0046872">
    <property type="term" value="F:metal ion binding"/>
    <property type="evidence" value="ECO:0007669"/>
    <property type="project" value="UniProtKB-KW"/>
</dbReference>
<feature type="domain" description="Cytochrome c" evidence="6">
    <location>
        <begin position="23"/>
        <end position="90"/>
    </location>
</feature>
<dbReference type="GO" id="GO:0020037">
    <property type="term" value="F:heme binding"/>
    <property type="evidence" value="ECO:0007669"/>
    <property type="project" value="InterPro"/>
</dbReference>
<protein>
    <recommendedName>
        <fullName evidence="6">Cytochrome c domain-containing protein</fullName>
    </recommendedName>
</protein>
<keyword evidence="3 4" id="KW-0408">Iron</keyword>
<sequence length="90" mass="9680">MSHRPAALLLLSFLLFPAAACTAEEPAGEAVWSNACSGCHADTAEIREAIPKADDENGRAKLETFLTRHHAPDEADRAAVIDWLIAQTNP</sequence>
<dbReference type="InterPro" id="IPR009056">
    <property type="entry name" value="Cyt_c-like_dom"/>
</dbReference>
<evidence type="ECO:0000256" key="1">
    <source>
        <dbReference type="ARBA" id="ARBA00022617"/>
    </source>
</evidence>
<keyword evidence="8" id="KW-1185">Reference proteome</keyword>
<comment type="caution">
    <text evidence="7">The sequence shown here is derived from an EMBL/GenBank/DDBJ whole genome shotgun (WGS) entry which is preliminary data.</text>
</comment>
<feature type="signal peptide" evidence="5">
    <location>
        <begin position="1"/>
        <end position="23"/>
    </location>
</feature>
<dbReference type="GO" id="GO:0009055">
    <property type="term" value="F:electron transfer activity"/>
    <property type="evidence" value="ECO:0007669"/>
    <property type="project" value="InterPro"/>
</dbReference>
<name>A0A085U000_9RHOB</name>
<dbReference type="OrthoDB" id="7376456at2"/>
<reference evidence="7 8" key="2">
    <citation type="journal article" date="2015" name="Antonie Van Leeuwenhoek">
        <title>Thioclava indica sp. nov., isolated from surface seawater of the Indian Ocean.</title>
        <authorList>
            <person name="Liu Y."/>
            <person name="Lai Q."/>
            <person name="Du J."/>
            <person name="Xu H."/>
            <person name="Jiang L."/>
            <person name="Shao Z."/>
        </authorList>
    </citation>
    <scope>NUCLEOTIDE SEQUENCE [LARGE SCALE GENOMIC DNA]</scope>
    <source>
        <strain evidence="7 8">13D2W-2</strain>
    </source>
</reference>
<keyword evidence="1 4" id="KW-0349">Heme</keyword>
<dbReference type="AlphaFoldDB" id="A0A085U000"/>